<proteinExistence type="predicted"/>
<reference evidence="1 2" key="1">
    <citation type="journal article" date="2024" name="Plant Biotechnol. J.">
        <title>Genome and CRISPR/Cas9 system of a widespread forest tree (Populus alba) in the world.</title>
        <authorList>
            <person name="Liu Y.J."/>
            <person name="Jiang P.F."/>
            <person name="Han X.M."/>
            <person name="Li X.Y."/>
            <person name="Wang H.M."/>
            <person name="Wang Y.J."/>
            <person name="Wang X.X."/>
            <person name="Zeng Q.Y."/>
        </authorList>
    </citation>
    <scope>NUCLEOTIDE SEQUENCE [LARGE SCALE GENOMIC DNA]</scope>
    <source>
        <strain evidence="2">cv. PAL-ZL1</strain>
    </source>
</reference>
<evidence type="ECO:0000313" key="2">
    <source>
        <dbReference type="Proteomes" id="UP000309997"/>
    </source>
</evidence>
<keyword evidence="2" id="KW-1185">Reference proteome</keyword>
<accession>A0ACC4AER4</accession>
<organism evidence="1 2">
    <name type="scientific">Populus alba</name>
    <name type="common">White poplar</name>
    <dbReference type="NCBI Taxonomy" id="43335"/>
    <lineage>
        <taxon>Eukaryota</taxon>
        <taxon>Viridiplantae</taxon>
        <taxon>Streptophyta</taxon>
        <taxon>Embryophyta</taxon>
        <taxon>Tracheophyta</taxon>
        <taxon>Spermatophyta</taxon>
        <taxon>Magnoliopsida</taxon>
        <taxon>eudicotyledons</taxon>
        <taxon>Gunneridae</taxon>
        <taxon>Pentapetalae</taxon>
        <taxon>rosids</taxon>
        <taxon>fabids</taxon>
        <taxon>Malpighiales</taxon>
        <taxon>Salicaceae</taxon>
        <taxon>Saliceae</taxon>
        <taxon>Populus</taxon>
    </lineage>
</organism>
<name>A0ACC4AER4_POPAL</name>
<dbReference type="Proteomes" id="UP000309997">
    <property type="component" value="Unassembled WGS sequence"/>
</dbReference>
<dbReference type="EMBL" id="RCHU02000019">
    <property type="protein sequence ID" value="KAL3564649.1"/>
    <property type="molecule type" value="Genomic_DNA"/>
</dbReference>
<comment type="caution">
    <text evidence="1">The sequence shown here is derived from an EMBL/GenBank/DDBJ whole genome shotgun (WGS) entry which is preliminary data.</text>
</comment>
<protein>
    <submittedName>
        <fullName evidence="1">Uncharacterized protein</fullName>
    </submittedName>
</protein>
<sequence length="150" mass="16615">MSYYVNLKMSHYMQSDPNGITHIKQTASKADRHRCGHAAAGNSPKHPPMMTSTDSSKLQQLIIQVWPTQNDSHKELQVAKRSDAGPIALDDLESAGALVLACKTCTVLSKDLIPTTLSGLAETNPVLMSRKQGRLEVLFSPLKSFKWLWR</sequence>
<evidence type="ECO:0000313" key="1">
    <source>
        <dbReference type="EMBL" id="KAL3564649.1"/>
    </source>
</evidence>
<gene>
    <name evidence="1" type="ORF">D5086_032695</name>
</gene>